<feature type="region of interest" description="Disordered" evidence="2">
    <location>
        <begin position="464"/>
        <end position="491"/>
    </location>
</feature>
<accession>A0AAD4R9V6</accession>
<name>A0AAD4R9V6_9BILA</name>
<feature type="region of interest" description="Disordered" evidence="2">
    <location>
        <begin position="126"/>
        <end position="196"/>
    </location>
</feature>
<comment type="caution">
    <text evidence="3">The sequence shown here is derived from an EMBL/GenBank/DDBJ whole genome shotgun (WGS) entry which is preliminary data.</text>
</comment>
<dbReference type="EMBL" id="JAKKPZ010000006">
    <property type="protein sequence ID" value="KAI1719937.1"/>
    <property type="molecule type" value="Genomic_DNA"/>
</dbReference>
<protein>
    <submittedName>
        <fullName evidence="3">Uncharacterized protein</fullName>
    </submittedName>
</protein>
<feature type="region of interest" description="Disordered" evidence="2">
    <location>
        <begin position="307"/>
        <end position="340"/>
    </location>
</feature>
<evidence type="ECO:0000313" key="4">
    <source>
        <dbReference type="Proteomes" id="UP001201812"/>
    </source>
</evidence>
<dbReference type="AlphaFoldDB" id="A0AAD4R9V6"/>
<feature type="region of interest" description="Disordered" evidence="2">
    <location>
        <begin position="550"/>
        <end position="581"/>
    </location>
</feature>
<gene>
    <name evidence="3" type="ORF">DdX_05299</name>
</gene>
<feature type="compositionally biased region" description="Polar residues" evidence="2">
    <location>
        <begin position="321"/>
        <end position="330"/>
    </location>
</feature>
<keyword evidence="1" id="KW-0175">Coiled coil</keyword>
<reference evidence="3" key="1">
    <citation type="submission" date="2022-01" db="EMBL/GenBank/DDBJ databases">
        <title>Genome Sequence Resource for Two Populations of Ditylenchus destructor, the Migratory Endoparasitic Phytonematode.</title>
        <authorList>
            <person name="Zhang H."/>
            <person name="Lin R."/>
            <person name="Xie B."/>
        </authorList>
    </citation>
    <scope>NUCLEOTIDE SEQUENCE</scope>
    <source>
        <strain evidence="3">BazhouSP</strain>
    </source>
</reference>
<feature type="coiled-coil region" evidence="1">
    <location>
        <begin position="234"/>
        <end position="261"/>
    </location>
</feature>
<proteinExistence type="predicted"/>
<feature type="compositionally biased region" description="Polar residues" evidence="2">
    <location>
        <begin position="550"/>
        <end position="572"/>
    </location>
</feature>
<evidence type="ECO:0000256" key="1">
    <source>
        <dbReference type="SAM" id="Coils"/>
    </source>
</evidence>
<feature type="region of interest" description="Disordered" evidence="2">
    <location>
        <begin position="37"/>
        <end position="68"/>
    </location>
</feature>
<sequence>MAKFFRFLKPKKAAGKENILDDEDNFYRQSRRVNFARENSNNRIHGRKNYSYNSDENDDDSSEVTLKAPSRVPINPYHVITEPKKNKGPRSCPGGPMDMDDMFSSRGHARAVRGAASTIGEQDLSFQSEFQLPERHRSNKMGRSRKIVDSRHSQPLRELANGRLARDQQVSKTSNRRNYYKNVNQNDSQDDDEWTSQRIPKYEEKYQELHDRYCDAINKWREMKQEKKRFQKMYNEQFVRNRQLQAEIEALREIIYQQKMEFQRATLSIHRDDYHASSYHQQLMAQLTLAQMQHPPSLTPLLSHTGTTSSTVNGAGGVSLTGGTPRQQPHNILPGSNGLNEVGSGESLAVLSSSSMCLGQTHSNMNHYNRASQQMKVPPLLTSSTSNREQSKYMTIGSRPAMRPSSSTAFSPRLLQHPPMFDDISGDEVKIFRREHVDSFSGTSSKPEEIDEEMEKIKQDFCNIPSTLSSKSSNQDNDASSPQEYSRNCRNVSNELSVNSLDMSLYDDSFLRVPPINGHRGVAATLHDVFILRDDGYSTKSETASTVVGAQPSASNSRAATASDSELCSTPQFDKPREKDLTMPKKIYKAASFS</sequence>
<keyword evidence="4" id="KW-1185">Reference proteome</keyword>
<evidence type="ECO:0000313" key="3">
    <source>
        <dbReference type="EMBL" id="KAI1719937.1"/>
    </source>
</evidence>
<evidence type="ECO:0000256" key="2">
    <source>
        <dbReference type="SAM" id="MobiDB-lite"/>
    </source>
</evidence>
<organism evidence="3 4">
    <name type="scientific">Ditylenchus destructor</name>
    <dbReference type="NCBI Taxonomy" id="166010"/>
    <lineage>
        <taxon>Eukaryota</taxon>
        <taxon>Metazoa</taxon>
        <taxon>Ecdysozoa</taxon>
        <taxon>Nematoda</taxon>
        <taxon>Chromadorea</taxon>
        <taxon>Rhabditida</taxon>
        <taxon>Tylenchina</taxon>
        <taxon>Tylenchomorpha</taxon>
        <taxon>Sphaerularioidea</taxon>
        <taxon>Anguinidae</taxon>
        <taxon>Anguininae</taxon>
        <taxon>Ditylenchus</taxon>
    </lineage>
</organism>
<dbReference type="Proteomes" id="UP001201812">
    <property type="component" value="Unassembled WGS sequence"/>
</dbReference>